<dbReference type="InterPro" id="IPR036179">
    <property type="entry name" value="Ig-like_dom_sf"/>
</dbReference>
<dbReference type="SMART" id="SM00409">
    <property type="entry name" value="IG"/>
    <property type="match status" value="1"/>
</dbReference>
<dbReference type="AlphaFoldDB" id="A0A3B5L263"/>
<protein>
    <recommendedName>
        <fullName evidence="5">Immunoglobulin domain-containing protein</fullName>
    </recommendedName>
</protein>
<keyword evidence="4" id="KW-1133">Transmembrane helix</keyword>
<dbReference type="Pfam" id="PF07686">
    <property type="entry name" value="V-set"/>
    <property type="match status" value="1"/>
</dbReference>
<dbReference type="SUPFAM" id="SSF48726">
    <property type="entry name" value="Immunoglobulin"/>
    <property type="match status" value="1"/>
</dbReference>
<evidence type="ECO:0000256" key="1">
    <source>
        <dbReference type="ARBA" id="ARBA00004370"/>
    </source>
</evidence>
<feature type="transmembrane region" description="Helical" evidence="4">
    <location>
        <begin position="143"/>
        <end position="162"/>
    </location>
</feature>
<evidence type="ECO:0000256" key="3">
    <source>
        <dbReference type="ARBA" id="ARBA00023136"/>
    </source>
</evidence>
<reference evidence="6" key="1">
    <citation type="submission" date="2025-08" db="UniProtKB">
        <authorList>
            <consortium name="Ensembl"/>
        </authorList>
    </citation>
    <scope>IDENTIFICATION</scope>
</reference>
<dbReference type="InterPro" id="IPR003599">
    <property type="entry name" value="Ig_sub"/>
</dbReference>
<feature type="domain" description="Immunoglobulin" evidence="5">
    <location>
        <begin position="16"/>
        <end position="112"/>
    </location>
</feature>
<dbReference type="CDD" id="cd05716">
    <property type="entry name" value="IgV_pIgR_like"/>
    <property type="match status" value="1"/>
</dbReference>
<keyword evidence="7" id="KW-1185">Reference proteome</keyword>
<dbReference type="InterPro" id="IPR050671">
    <property type="entry name" value="CD300_family_receptors"/>
</dbReference>
<reference evidence="6" key="2">
    <citation type="submission" date="2025-09" db="UniProtKB">
        <authorList>
            <consortium name="Ensembl"/>
        </authorList>
    </citation>
    <scope>IDENTIFICATION</scope>
</reference>
<dbReference type="Ensembl" id="ENSXCOT00000004957.1">
    <property type="protein sequence ID" value="ENSXCOP00000004897.1"/>
    <property type="gene ID" value="ENSXCOG00000003839.1"/>
</dbReference>
<dbReference type="PANTHER" id="PTHR11860">
    <property type="entry name" value="POLYMERIC-IMMUNOGLOBULIN RECEPTOR"/>
    <property type="match status" value="1"/>
</dbReference>
<accession>A0A3B5L263</accession>
<dbReference type="GO" id="GO:0004888">
    <property type="term" value="F:transmembrane signaling receptor activity"/>
    <property type="evidence" value="ECO:0007669"/>
    <property type="project" value="TreeGrafter"/>
</dbReference>
<evidence type="ECO:0000259" key="5">
    <source>
        <dbReference type="SMART" id="SM00409"/>
    </source>
</evidence>
<evidence type="ECO:0000313" key="6">
    <source>
        <dbReference type="Ensembl" id="ENSXCOP00000004897.1"/>
    </source>
</evidence>
<organism evidence="6 7">
    <name type="scientific">Xiphophorus couchianus</name>
    <name type="common">Monterrey platyfish</name>
    <dbReference type="NCBI Taxonomy" id="32473"/>
    <lineage>
        <taxon>Eukaryota</taxon>
        <taxon>Metazoa</taxon>
        <taxon>Chordata</taxon>
        <taxon>Craniata</taxon>
        <taxon>Vertebrata</taxon>
        <taxon>Euteleostomi</taxon>
        <taxon>Actinopterygii</taxon>
        <taxon>Neopterygii</taxon>
        <taxon>Teleostei</taxon>
        <taxon>Neoteleostei</taxon>
        <taxon>Acanthomorphata</taxon>
        <taxon>Ovalentaria</taxon>
        <taxon>Atherinomorphae</taxon>
        <taxon>Cyprinodontiformes</taxon>
        <taxon>Poeciliidae</taxon>
        <taxon>Poeciliinae</taxon>
        <taxon>Xiphophorus</taxon>
    </lineage>
</organism>
<evidence type="ECO:0000256" key="2">
    <source>
        <dbReference type="ARBA" id="ARBA00022692"/>
    </source>
</evidence>
<comment type="subcellular location">
    <subcellularLocation>
        <location evidence="1">Membrane</location>
    </subcellularLocation>
</comment>
<dbReference type="InterPro" id="IPR013783">
    <property type="entry name" value="Ig-like_fold"/>
</dbReference>
<keyword evidence="2 4" id="KW-0812">Transmembrane</keyword>
<sequence length="177" mass="19833">MCEPNSLSFVISAEGLIQVFGYEGRDVKFSCHYDQGYEDSEKYFCKNDCGSSDVLITTKQKNKGKYSITDDKKIRLVTVTISGLQSHDAGKYWCGVTGWFIDTYSEVKLHIKEVSSQQTSSVSPTSSTEQVTSQPPSHNPGKLLVSLYLLLVFLLTLFIPVVPNLHMFWSNCSKLLL</sequence>
<keyword evidence="3 4" id="KW-0472">Membrane</keyword>
<dbReference type="InterPro" id="IPR013106">
    <property type="entry name" value="Ig_V-set"/>
</dbReference>
<proteinExistence type="predicted"/>
<dbReference type="Proteomes" id="UP000261380">
    <property type="component" value="Unplaced"/>
</dbReference>
<name>A0A3B5L263_9TELE</name>
<evidence type="ECO:0000256" key="4">
    <source>
        <dbReference type="SAM" id="Phobius"/>
    </source>
</evidence>
<dbReference type="GeneTree" id="ENSGT01150000287011"/>
<dbReference type="GO" id="GO:0005886">
    <property type="term" value="C:plasma membrane"/>
    <property type="evidence" value="ECO:0007669"/>
    <property type="project" value="TreeGrafter"/>
</dbReference>
<evidence type="ECO:0000313" key="7">
    <source>
        <dbReference type="Proteomes" id="UP000261380"/>
    </source>
</evidence>
<dbReference type="PANTHER" id="PTHR11860:SF118">
    <property type="entry name" value="CMRF35-LIKE MOLECULE 3-RELATED"/>
    <property type="match status" value="1"/>
</dbReference>
<dbReference type="Gene3D" id="2.60.40.10">
    <property type="entry name" value="Immunoglobulins"/>
    <property type="match status" value="1"/>
</dbReference>